<feature type="transmembrane region" description="Helical" evidence="2">
    <location>
        <begin position="70"/>
        <end position="91"/>
    </location>
</feature>
<keyword evidence="2" id="KW-1133">Transmembrane helix</keyword>
<sequence>MAGIQKQRNLYDQGCCDAATVSTSDDWKHDTDSLVEEGINDEHHSTVGDHALFYENFNKSMAQRRYHSQLLLCMGISLALTLTSIFFGVVATSNGAGRQQAVAGNQNGKSSSMNLSDHTVRSVPFVNRHNVEYDGIKLFKNNTSGIETEMWDAYAKTTEPITEMSFTAGDLDYTKHVVLTNRPHAGYEYGTLVEETYPKFAESAVLIGMYEDGELWLPPNEELDSYGLDDLFTLKIDGAIITLYKNEVPLSRYESPFGPHVPLYAQIWLKEPSASLWAVATRTEKPKSRRRTLGNGTSNQRAELRGGRTEQNGSI</sequence>
<evidence type="ECO:0000256" key="1">
    <source>
        <dbReference type="SAM" id="MobiDB-lite"/>
    </source>
</evidence>
<proteinExistence type="predicted"/>
<evidence type="ECO:0000313" key="3">
    <source>
        <dbReference type="EMBL" id="KAG7365714.1"/>
    </source>
</evidence>
<dbReference type="AlphaFoldDB" id="A0A9K3Q270"/>
<reference evidence="3" key="1">
    <citation type="journal article" date="2021" name="Sci. Rep.">
        <title>Diploid genomic architecture of Nitzschia inconspicua, an elite biomass production diatom.</title>
        <authorList>
            <person name="Oliver A."/>
            <person name="Podell S."/>
            <person name="Pinowska A."/>
            <person name="Traller J.C."/>
            <person name="Smith S.R."/>
            <person name="McClure R."/>
            <person name="Beliaev A."/>
            <person name="Bohutskyi P."/>
            <person name="Hill E.A."/>
            <person name="Rabines A."/>
            <person name="Zheng H."/>
            <person name="Allen L.Z."/>
            <person name="Kuo A."/>
            <person name="Grigoriev I.V."/>
            <person name="Allen A.E."/>
            <person name="Hazlebeck D."/>
            <person name="Allen E.E."/>
        </authorList>
    </citation>
    <scope>NUCLEOTIDE SEQUENCE</scope>
    <source>
        <strain evidence="3">Hildebrandi</strain>
    </source>
</reference>
<organism evidence="3 4">
    <name type="scientific">Nitzschia inconspicua</name>
    <dbReference type="NCBI Taxonomy" id="303405"/>
    <lineage>
        <taxon>Eukaryota</taxon>
        <taxon>Sar</taxon>
        <taxon>Stramenopiles</taxon>
        <taxon>Ochrophyta</taxon>
        <taxon>Bacillariophyta</taxon>
        <taxon>Bacillariophyceae</taxon>
        <taxon>Bacillariophycidae</taxon>
        <taxon>Bacillariales</taxon>
        <taxon>Bacillariaceae</taxon>
        <taxon>Nitzschia</taxon>
    </lineage>
</organism>
<name>A0A9K3Q270_9STRA</name>
<gene>
    <name evidence="3" type="ORF">IV203_028384</name>
</gene>
<comment type="caution">
    <text evidence="3">The sequence shown here is derived from an EMBL/GenBank/DDBJ whole genome shotgun (WGS) entry which is preliminary data.</text>
</comment>
<dbReference type="EMBL" id="JAGRRH010000007">
    <property type="protein sequence ID" value="KAG7365714.1"/>
    <property type="molecule type" value="Genomic_DNA"/>
</dbReference>
<dbReference type="Proteomes" id="UP000693970">
    <property type="component" value="Unassembled WGS sequence"/>
</dbReference>
<reference evidence="3" key="2">
    <citation type="submission" date="2021-04" db="EMBL/GenBank/DDBJ databases">
        <authorList>
            <person name="Podell S."/>
        </authorList>
    </citation>
    <scope>NUCLEOTIDE SEQUENCE</scope>
    <source>
        <strain evidence="3">Hildebrandi</strain>
    </source>
</reference>
<keyword evidence="4" id="KW-1185">Reference proteome</keyword>
<feature type="region of interest" description="Disordered" evidence="1">
    <location>
        <begin position="286"/>
        <end position="315"/>
    </location>
</feature>
<protein>
    <submittedName>
        <fullName evidence="3">Uncharacterized protein</fullName>
    </submittedName>
</protein>
<accession>A0A9K3Q270</accession>
<dbReference type="OrthoDB" id="10663045at2759"/>
<evidence type="ECO:0000256" key="2">
    <source>
        <dbReference type="SAM" id="Phobius"/>
    </source>
</evidence>
<keyword evidence="2" id="KW-0812">Transmembrane</keyword>
<keyword evidence="2" id="KW-0472">Membrane</keyword>
<evidence type="ECO:0000313" key="4">
    <source>
        <dbReference type="Proteomes" id="UP000693970"/>
    </source>
</evidence>